<comment type="caution">
    <text evidence="2">The sequence shown here is derived from an EMBL/GenBank/DDBJ whole genome shotgun (WGS) entry which is preliminary data.</text>
</comment>
<feature type="region of interest" description="Disordered" evidence="1">
    <location>
        <begin position="83"/>
        <end position="133"/>
    </location>
</feature>
<dbReference type="EMBL" id="JAFNEN010000158">
    <property type="protein sequence ID" value="KAG8191507.1"/>
    <property type="molecule type" value="Genomic_DNA"/>
</dbReference>
<feature type="compositionally biased region" description="Basic residues" evidence="1">
    <location>
        <begin position="118"/>
        <end position="133"/>
    </location>
</feature>
<protein>
    <submittedName>
        <fullName evidence="2">Uncharacterized protein</fullName>
    </submittedName>
</protein>
<name>A0AAV6V5V6_9ARAC</name>
<accession>A0AAV6V5V6</accession>
<dbReference type="AlphaFoldDB" id="A0AAV6V5V6"/>
<proteinExistence type="predicted"/>
<reference evidence="2 3" key="1">
    <citation type="journal article" date="2022" name="Nat. Ecol. Evol.">
        <title>A masculinizing supergene underlies an exaggerated male reproductive morph in a spider.</title>
        <authorList>
            <person name="Hendrickx F."/>
            <person name="De Corte Z."/>
            <person name="Sonet G."/>
            <person name="Van Belleghem S.M."/>
            <person name="Kostlbacher S."/>
            <person name="Vangestel C."/>
        </authorList>
    </citation>
    <scope>NUCLEOTIDE SEQUENCE [LARGE SCALE GENOMIC DNA]</scope>
    <source>
        <strain evidence="2">W744_W776</strain>
    </source>
</reference>
<organism evidence="2 3">
    <name type="scientific">Oedothorax gibbosus</name>
    <dbReference type="NCBI Taxonomy" id="931172"/>
    <lineage>
        <taxon>Eukaryota</taxon>
        <taxon>Metazoa</taxon>
        <taxon>Ecdysozoa</taxon>
        <taxon>Arthropoda</taxon>
        <taxon>Chelicerata</taxon>
        <taxon>Arachnida</taxon>
        <taxon>Araneae</taxon>
        <taxon>Araneomorphae</taxon>
        <taxon>Entelegynae</taxon>
        <taxon>Araneoidea</taxon>
        <taxon>Linyphiidae</taxon>
        <taxon>Erigoninae</taxon>
        <taxon>Oedothorax</taxon>
    </lineage>
</organism>
<evidence type="ECO:0000256" key="1">
    <source>
        <dbReference type="SAM" id="MobiDB-lite"/>
    </source>
</evidence>
<dbReference type="Proteomes" id="UP000827092">
    <property type="component" value="Unassembled WGS sequence"/>
</dbReference>
<gene>
    <name evidence="2" type="ORF">JTE90_019571</name>
</gene>
<keyword evidence="3" id="KW-1185">Reference proteome</keyword>
<evidence type="ECO:0000313" key="3">
    <source>
        <dbReference type="Proteomes" id="UP000827092"/>
    </source>
</evidence>
<evidence type="ECO:0000313" key="2">
    <source>
        <dbReference type="EMBL" id="KAG8191507.1"/>
    </source>
</evidence>
<sequence length="133" mass="15323">MEHWNETKNSSRNGINGRKVVIPTTPHTRTEHQHHSTKNIAFRFSHLRDMFSILTPCCQWPVLSPLHPKALPLSRRPCHNRVKKERHLQQSVKNPQGNPRIFGLSSTSHNAKQDPNKKNQKNVNKKRTFAGGI</sequence>